<gene>
    <name evidence="2" type="ORF">AB6A40_002290</name>
</gene>
<feature type="compositionally biased region" description="Low complexity" evidence="1">
    <location>
        <begin position="67"/>
        <end position="77"/>
    </location>
</feature>
<proteinExistence type="predicted"/>
<dbReference type="AlphaFoldDB" id="A0ABD6EDX0"/>
<feature type="compositionally biased region" description="Basic and acidic residues" evidence="1">
    <location>
        <begin position="270"/>
        <end position="284"/>
    </location>
</feature>
<feature type="region of interest" description="Disordered" evidence="1">
    <location>
        <begin position="118"/>
        <end position="141"/>
    </location>
</feature>
<protein>
    <submittedName>
        <fullName evidence="2">Uncharacterized protein</fullName>
    </submittedName>
</protein>
<evidence type="ECO:0000313" key="2">
    <source>
        <dbReference type="EMBL" id="MFH4975581.1"/>
    </source>
</evidence>
<accession>A0ABD6EDX0</accession>
<feature type="compositionally biased region" description="Basic and acidic residues" evidence="1">
    <location>
        <begin position="184"/>
        <end position="194"/>
    </location>
</feature>
<feature type="region of interest" description="Disordered" evidence="1">
    <location>
        <begin position="54"/>
        <end position="77"/>
    </location>
</feature>
<sequence>MFFCLLLVIVNRDPTKAPIMDHTNGQPFKTDHLTKAEELGDFKEDDYLSSYLKKSGPTMESSERVHSSSQQTVTVSKSSHDTFVQRFSFETDYGVKSHPEESHSSAFWEMKELGVSPVLPPPPGFGDIPVTQQNLNHQDASDKKIHISDAADSSGYSDEKPQHSSLFAQVEDRHDSVANQIESGKVEPSDRGSQHESLYPLSSTTSPAAKDTKSEQEKPSHEAVEHSLESPSLETTKGNEPSFDAESLQTIVTLGETPGWVRSPPPSPANEEKMPEPPSVHHVESPTVVQQETSTGELQFSASLSCVSLLYWS</sequence>
<organism evidence="2 3">
    <name type="scientific">Gnathostoma spinigerum</name>
    <dbReference type="NCBI Taxonomy" id="75299"/>
    <lineage>
        <taxon>Eukaryota</taxon>
        <taxon>Metazoa</taxon>
        <taxon>Ecdysozoa</taxon>
        <taxon>Nematoda</taxon>
        <taxon>Chromadorea</taxon>
        <taxon>Rhabditida</taxon>
        <taxon>Spirurina</taxon>
        <taxon>Gnathostomatomorpha</taxon>
        <taxon>Gnathostomatoidea</taxon>
        <taxon>Gnathostomatidae</taxon>
        <taxon>Gnathostoma</taxon>
    </lineage>
</organism>
<feature type="region of interest" description="Disordered" evidence="1">
    <location>
        <begin position="183"/>
        <end position="243"/>
    </location>
</feature>
<comment type="caution">
    <text evidence="2">The sequence shown here is derived from an EMBL/GenBank/DDBJ whole genome shotgun (WGS) entry which is preliminary data.</text>
</comment>
<dbReference type="Proteomes" id="UP001608902">
    <property type="component" value="Unassembled WGS sequence"/>
</dbReference>
<feature type="region of interest" description="Disordered" evidence="1">
    <location>
        <begin position="256"/>
        <end position="287"/>
    </location>
</feature>
<dbReference type="EMBL" id="JBGFUD010000995">
    <property type="protein sequence ID" value="MFH4975581.1"/>
    <property type="molecule type" value="Genomic_DNA"/>
</dbReference>
<feature type="compositionally biased region" description="Polar residues" evidence="1">
    <location>
        <begin position="229"/>
        <end position="239"/>
    </location>
</feature>
<feature type="compositionally biased region" description="Basic and acidic residues" evidence="1">
    <location>
        <begin position="210"/>
        <end position="228"/>
    </location>
</feature>
<evidence type="ECO:0000313" key="3">
    <source>
        <dbReference type="Proteomes" id="UP001608902"/>
    </source>
</evidence>
<keyword evidence="3" id="KW-1185">Reference proteome</keyword>
<reference evidence="2 3" key="1">
    <citation type="submission" date="2024-08" db="EMBL/GenBank/DDBJ databases">
        <title>Gnathostoma spinigerum genome.</title>
        <authorList>
            <person name="Gonzalez-Bertolin B."/>
            <person name="Monzon S."/>
            <person name="Zaballos A."/>
            <person name="Jimenez P."/>
            <person name="Dekumyoy P."/>
            <person name="Varona S."/>
            <person name="Cuesta I."/>
            <person name="Sumanam S."/>
            <person name="Adisakwattana P."/>
            <person name="Gasser R.B."/>
            <person name="Hernandez-Gonzalez A."/>
            <person name="Young N.D."/>
            <person name="Perteguer M.J."/>
        </authorList>
    </citation>
    <scope>NUCLEOTIDE SEQUENCE [LARGE SCALE GENOMIC DNA]</scope>
    <source>
        <strain evidence="2">AL3</strain>
        <tissue evidence="2">Liver</tissue>
    </source>
</reference>
<evidence type="ECO:0000256" key="1">
    <source>
        <dbReference type="SAM" id="MobiDB-lite"/>
    </source>
</evidence>
<name>A0ABD6EDX0_9BILA</name>